<feature type="compositionally biased region" description="Polar residues" evidence="5">
    <location>
        <begin position="35"/>
        <end position="44"/>
    </location>
</feature>
<keyword evidence="8" id="KW-1185">Reference proteome</keyword>
<accession>A0A1S3PCH3</accession>
<feature type="transmembrane region" description="Helical" evidence="6">
    <location>
        <begin position="233"/>
        <end position="255"/>
    </location>
</feature>
<dbReference type="Pfam" id="PF00520">
    <property type="entry name" value="Ion_trans"/>
    <property type="match status" value="1"/>
</dbReference>
<dbReference type="PANTHER" id="PTHR47735">
    <property type="entry name" value="POTASSIUM VOLTAGE-GATED CHANNEL SUBFAMILY KQT MEMBER 4"/>
    <property type="match status" value="1"/>
</dbReference>
<dbReference type="GO" id="GO:0003008">
    <property type="term" value="P:system process"/>
    <property type="evidence" value="ECO:0007669"/>
    <property type="project" value="UniProtKB-ARBA"/>
</dbReference>
<keyword evidence="4 6" id="KW-0472">Membrane</keyword>
<evidence type="ECO:0000256" key="1">
    <source>
        <dbReference type="ARBA" id="ARBA00004141"/>
    </source>
</evidence>
<feature type="compositionally biased region" description="Polar residues" evidence="5">
    <location>
        <begin position="89"/>
        <end position="102"/>
    </location>
</feature>
<dbReference type="GO" id="GO:0051049">
    <property type="term" value="P:regulation of transport"/>
    <property type="evidence" value="ECO:0007669"/>
    <property type="project" value="UniProtKB-ARBA"/>
</dbReference>
<dbReference type="GO" id="GO:0030659">
    <property type="term" value="C:cytoplasmic vesicle membrane"/>
    <property type="evidence" value="ECO:0007669"/>
    <property type="project" value="UniProtKB-SubCell"/>
</dbReference>
<feature type="region of interest" description="Disordered" evidence="5">
    <location>
        <begin position="1"/>
        <end position="59"/>
    </location>
</feature>
<dbReference type="GO" id="GO:0005783">
    <property type="term" value="C:endoplasmic reticulum"/>
    <property type="evidence" value="ECO:0007669"/>
    <property type="project" value="UniProtKB-SubCell"/>
</dbReference>
<evidence type="ECO:0000313" key="9">
    <source>
        <dbReference type="RefSeq" id="XP_014025282.2"/>
    </source>
</evidence>
<keyword evidence="3 6" id="KW-1133">Transmembrane helix</keyword>
<dbReference type="STRING" id="8030.ENSSSAP00000073935"/>
<dbReference type="GO" id="GO:0008076">
    <property type="term" value="C:voltage-gated potassium channel complex"/>
    <property type="evidence" value="ECO:0007669"/>
    <property type="project" value="UniProtKB-ARBA"/>
</dbReference>
<evidence type="ECO:0000256" key="5">
    <source>
        <dbReference type="SAM" id="MobiDB-lite"/>
    </source>
</evidence>
<dbReference type="Gene3D" id="1.20.120.350">
    <property type="entry name" value="Voltage-gated potassium channels. Chain C"/>
    <property type="match status" value="1"/>
</dbReference>
<keyword evidence="2 6" id="KW-0812">Transmembrane</keyword>
<organism evidence="8 9">
    <name type="scientific">Salmo salar</name>
    <name type="common">Atlantic salmon</name>
    <dbReference type="NCBI Taxonomy" id="8030"/>
    <lineage>
        <taxon>Eukaryota</taxon>
        <taxon>Metazoa</taxon>
        <taxon>Chordata</taxon>
        <taxon>Craniata</taxon>
        <taxon>Vertebrata</taxon>
        <taxon>Euteleostomi</taxon>
        <taxon>Actinopterygii</taxon>
        <taxon>Neopterygii</taxon>
        <taxon>Teleostei</taxon>
        <taxon>Protacanthopterygii</taxon>
        <taxon>Salmoniformes</taxon>
        <taxon>Salmonidae</taxon>
        <taxon>Salmoninae</taxon>
        <taxon>Salmo</taxon>
    </lineage>
</organism>
<feature type="transmembrane region" description="Helical" evidence="6">
    <location>
        <begin position="191"/>
        <end position="213"/>
    </location>
</feature>
<dbReference type="Gene3D" id="6.10.140.1910">
    <property type="match status" value="1"/>
</dbReference>
<dbReference type="PRINTS" id="PR01459">
    <property type="entry name" value="KCNQCHANNEL"/>
</dbReference>
<feature type="compositionally biased region" description="Pro residues" evidence="5">
    <location>
        <begin position="117"/>
        <end position="126"/>
    </location>
</feature>
<dbReference type="InterPro" id="IPR027359">
    <property type="entry name" value="Volt_channel_dom_sf"/>
</dbReference>
<feature type="transmembrane region" description="Helical" evidence="6">
    <location>
        <begin position="302"/>
        <end position="323"/>
    </location>
</feature>
<evidence type="ECO:0000256" key="3">
    <source>
        <dbReference type="ARBA" id="ARBA00022989"/>
    </source>
</evidence>
<dbReference type="GO" id="GO:0005249">
    <property type="term" value="F:voltage-gated potassium channel activity"/>
    <property type="evidence" value="ECO:0007669"/>
    <property type="project" value="InterPro"/>
</dbReference>
<feature type="region of interest" description="Disordered" evidence="5">
    <location>
        <begin position="87"/>
        <end position="131"/>
    </location>
</feature>
<dbReference type="GO" id="GO:0016323">
    <property type="term" value="C:basolateral plasma membrane"/>
    <property type="evidence" value="ECO:0007669"/>
    <property type="project" value="UniProtKB-SubCell"/>
</dbReference>
<feature type="transmembrane region" description="Helical" evidence="6">
    <location>
        <begin position="367"/>
        <end position="393"/>
    </location>
</feature>
<protein>
    <submittedName>
        <fullName evidence="9">Potassium voltage-gated channel subfamily KQT member 1</fullName>
    </submittedName>
</protein>
<feature type="transmembrane region" description="Helical" evidence="6">
    <location>
        <begin position="335"/>
        <end position="355"/>
    </location>
</feature>
<feature type="transmembrane region" description="Helical" evidence="6">
    <location>
        <begin position="163"/>
        <end position="185"/>
    </location>
</feature>
<evidence type="ECO:0000313" key="8">
    <source>
        <dbReference type="Proteomes" id="UP001652741"/>
    </source>
</evidence>
<dbReference type="GO" id="GO:0005516">
    <property type="term" value="F:calmodulin binding"/>
    <property type="evidence" value="ECO:0007669"/>
    <property type="project" value="UniProtKB-KW"/>
</dbReference>
<dbReference type="InterPro" id="IPR003937">
    <property type="entry name" value="K_chnl_volt-dep_KCNQ"/>
</dbReference>
<evidence type="ECO:0000256" key="2">
    <source>
        <dbReference type="ARBA" id="ARBA00022692"/>
    </source>
</evidence>
<feature type="domain" description="Ion transport" evidence="7">
    <location>
        <begin position="165"/>
        <end position="398"/>
    </location>
</feature>
<dbReference type="KEGG" id="sasa:106584451"/>
<gene>
    <name evidence="9" type="primary">LOC106584451</name>
</gene>
<dbReference type="PRINTS" id="PR00169">
    <property type="entry name" value="KCHANNEL"/>
</dbReference>
<reference evidence="9" key="1">
    <citation type="submission" date="2025-08" db="UniProtKB">
        <authorList>
            <consortium name="RefSeq"/>
        </authorList>
    </citation>
    <scope>IDENTIFICATION</scope>
</reference>
<evidence type="ECO:0000256" key="6">
    <source>
        <dbReference type="SAM" id="Phobius"/>
    </source>
</evidence>
<dbReference type="AlphaFoldDB" id="A0A1S3PCH3"/>
<dbReference type="PANTHER" id="PTHR47735:SF13">
    <property type="entry name" value="POTASSIUM VOLTAGE-GATED CHANNEL SUBFAMILY KQT MEMBER 1 ISOFORM X1"/>
    <property type="match status" value="1"/>
</dbReference>
<dbReference type="GeneID" id="106584451"/>
<name>A0A1S3PCH3_SALSA</name>
<dbReference type="SUPFAM" id="SSF81324">
    <property type="entry name" value="Voltage-gated potassium channels"/>
    <property type="match status" value="1"/>
</dbReference>
<dbReference type="InterPro" id="IPR005821">
    <property type="entry name" value="Ion_trans_dom"/>
</dbReference>
<dbReference type="PaxDb" id="8030-ENSSSAP00000073935"/>
<dbReference type="GO" id="GO:0042391">
    <property type="term" value="P:regulation of membrane potential"/>
    <property type="evidence" value="ECO:0007669"/>
    <property type="project" value="UniProtKB-ARBA"/>
</dbReference>
<dbReference type="GO" id="GO:0045121">
    <property type="term" value="C:membrane raft"/>
    <property type="evidence" value="ECO:0007669"/>
    <property type="project" value="UniProtKB-SubCell"/>
</dbReference>
<dbReference type="RefSeq" id="XP_014025282.2">
    <property type="nucleotide sequence ID" value="XM_014169807.2"/>
</dbReference>
<dbReference type="Gene3D" id="1.10.287.70">
    <property type="match status" value="1"/>
</dbReference>
<comment type="subcellular location">
    <subcellularLocation>
        <location evidence="1">Membrane</location>
        <topology evidence="1">Multi-pass membrane protein</topology>
    </subcellularLocation>
</comment>
<sequence>MSEKRGCPFQLLNRAHRDHGGSGGGGSKTFGPNGHATTSLTNPGRSPMGGSQGMGTMDSDRSLALDEAATAAADSTHYSPVSLKLEPTAVNNGSDTPCSPQTDTKDPPLQIDGRPPAHCPNPPLPPASQLRSTIHSQSPYVTKTSMQGDVYNFLERPAGLRCFLYHFLVFLMVLVCLIFSVLSTIEHYADFASGTLFVMEIVLVLFFGTEYVVRLWSAGCRSKYVGIKGRLRFIRKPISIIDLIVVIASVVVLGVGSNGQVFATSAIRGIRFLQILRMLHVDRQGGTWRLLGSVVFIHRQELITTLYIGFLGLIFSSYFVYLAEKDAVDEEGKTGFSSYADALWWGVVTVTTIGYGDKIPQTWIGKCIASCFSVFAISFFALPAGILGSGFALKVQQKQRQKHFNRQIPAAASLIQTLWRCYAAEKPEGCPATWKMYVLTRDYIPPINSENNNPNLRNKVNTTSLLQL</sequence>
<evidence type="ECO:0000256" key="4">
    <source>
        <dbReference type="ARBA" id="ARBA00023136"/>
    </source>
</evidence>
<dbReference type="Proteomes" id="UP001652741">
    <property type="component" value="Chromosome ssa23"/>
</dbReference>
<evidence type="ECO:0000259" key="7">
    <source>
        <dbReference type="Pfam" id="PF00520"/>
    </source>
</evidence>
<proteinExistence type="predicted"/>